<evidence type="ECO:0000256" key="6">
    <source>
        <dbReference type="ARBA" id="ARBA00022977"/>
    </source>
</evidence>
<dbReference type="InterPro" id="IPR013785">
    <property type="entry name" value="Aldolase_TIM"/>
</dbReference>
<dbReference type="SUPFAM" id="SSF51391">
    <property type="entry name" value="Thiamin phosphate synthase"/>
    <property type="match status" value="1"/>
</dbReference>
<reference evidence="14 15" key="1">
    <citation type="journal article" date="2017" name="Front. Microbiol.">
        <title>Labilibaculum manganireducens gen. nov., sp. nov. and Labilibaculum filiforme sp. nov., Novel Bacteroidetes Isolated from Subsurface Sediments of the Baltic Sea.</title>
        <authorList>
            <person name="Vandieken V."/>
            <person name="Marshall I.P."/>
            <person name="Niemann H."/>
            <person name="Engelen B."/>
            <person name="Cypionka H."/>
        </authorList>
    </citation>
    <scope>NUCLEOTIDE SEQUENCE [LARGE SCALE GENOMIC DNA]</scope>
    <source>
        <strain evidence="14 15">59.10-2M</strain>
    </source>
</reference>
<name>A0A2N3IDY5_9BACT</name>
<dbReference type="PANTHER" id="PTHR20857:SF23">
    <property type="entry name" value="THIAMINE BIOSYNTHETIC BIFUNCTIONAL ENZYME"/>
    <property type="match status" value="1"/>
</dbReference>
<dbReference type="NCBIfam" id="TIGR00693">
    <property type="entry name" value="thiE"/>
    <property type="match status" value="1"/>
</dbReference>
<dbReference type="CDD" id="cd00564">
    <property type="entry name" value="TMP_TenI"/>
    <property type="match status" value="1"/>
</dbReference>
<dbReference type="RefSeq" id="WP_101308679.1">
    <property type="nucleotide sequence ID" value="NZ_CAXXEE010000003.1"/>
</dbReference>
<dbReference type="GO" id="GO:0009229">
    <property type="term" value="P:thiamine diphosphate biosynthetic process"/>
    <property type="evidence" value="ECO:0007669"/>
    <property type="project" value="UniProtKB-UniRule"/>
</dbReference>
<evidence type="ECO:0000256" key="9">
    <source>
        <dbReference type="ARBA" id="ARBA00047883"/>
    </source>
</evidence>
<protein>
    <recommendedName>
        <fullName evidence="10">Thiamine-phosphate synthase</fullName>
        <shortName evidence="10">TP synthase</shortName>
        <shortName evidence="10">TPS</shortName>
        <ecNumber evidence="10">2.5.1.3</ecNumber>
    </recommendedName>
    <alternativeName>
        <fullName evidence="10">Thiamine-phosphate pyrophosphorylase</fullName>
        <shortName evidence="10">TMP pyrophosphorylase</shortName>
        <shortName evidence="10">TMP-PPase</shortName>
    </alternativeName>
</protein>
<keyword evidence="3 10" id="KW-0808">Transferase</keyword>
<feature type="binding site" evidence="10">
    <location>
        <begin position="135"/>
        <end position="137"/>
    </location>
    <ligand>
        <name>2-[(2R,5Z)-2-carboxy-4-methylthiazol-5(2H)-ylidene]ethyl phosphate</name>
        <dbReference type="ChEBI" id="CHEBI:62899"/>
    </ligand>
</feature>
<feature type="binding site" evidence="10">
    <location>
        <position position="70"/>
    </location>
    <ligand>
        <name>4-amino-2-methyl-5-(diphosphooxymethyl)pyrimidine</name>
        <dbReference type="ChEBI" id="CHEBI:57841"/>
    </ligand>
</feature>
<keyword evidence="15" id="KW-1185">Reference proteome</keyword>
<feature type="binding site" evidence="10">
    <location>
        <begin position="186"/>
        <end position="187"/>
    </location>
    <ligand>
        <name>2-[(2R,5Z)-2-carboxy-4-methylthiazol-5(2H)-ylidene]ethyl phosphate</name>
        <dbReference type="ChEBI" id="CHEBI:62899"/>
    </ligand>
</feature>
<feature type="binding site" evidence="10">
    <location>
        <begin position="38"/>
        <end position="42"/>
    </location>
    <ligand>
        <name>4-amino-2-methyl-5-(diphosphooxymethyl)pyrimidine</name>
        <dbReference type="ChEBI" id="CHEBI:57841"/>
    </ligand>
</feature>
<feature type="domain" description="Thiamine phosphate synthase/TenI" evidence="13">
    <location>
        <begin position="8"/>
        <end position="189"/>
    </location>
</feature>
<dbReference type="AlphaFoldDB" id="A0A2N3IDY5"/>
<dbReference type="EC" id="2.5.1.3" evidence="10"/>
<evidence type="ECO:0000256" key="4">
    <source>
        <dbReference type="ARBA" id="ARBA00022723"/>
    </source>
</evidence>
<comment type="cofactor">
    <cofactor evidence="10">
        <name>Mg(2+)</name>
        <dbReference type="ChEBI" id="CHEBI:18420"/>
    </cofactor>
    <text evidence="10">Binds 1 Mg(2+) ion per subunit.</text>
</comment>
<dbReference type="GO" id="GO:0000287">
    <property type="term" value="F:magnesium ion binding"/>
    <property type="evidence" value="ECO:0007669"/>
    <property type="project" value="UniProtKB-UniRule"/>
</dbReference>
<dbReference type="InterPro" id="IPR034291">
    <property type="entry name" value="TMP_synthase"/>
</dbReference>
<feature type="binding site" evidence="10">
    <location>
        <position position="71"/>
    </location>
    <ligand>
        <name>Mg(2+)</name>
        <dbReference type="ChEBI" id="CHEBI:18420"/>
    </ligand>
</feature>
<keyword evidence="4 10" id="KW-0479">Metal-binding</keyword>
<evidence type="ECO:0000313" key="15">
    <source>
        <dbReference type="Proteomes" id="UP000233618"/>
    </source>
</evidence>
<organism evidence="14 15">
    <name type="scientific">Labilibaculum manganireducens</name>
    <dbReference type="NCBI Taxonomy" id="1940525"/>
    <lineage>
        <taxon>Bacteria</taxon>
        <taxon>Pseudomonadati</taxon>
        <taxon>Bacteroidota</taxon>
        <taxon>Bacteroidia</taxon>
        <taxon>Marinilabiliales</taxon>
        <taxon>Marinifilaceae</taxon>
        <taxon>Labilibaculum</taxon>
    </lineage>
</organism>
<dbReference type="PANTHER" id="PTHR20857">
    <property type="entry name" value="THIAMINE-PHOSPHATE PYROPHOSPHORYLASE"/>
    <property type="match status" value="1"/>
</dbReference>
<feature type="binding site" evidence="10">
    <location>
        <position position="109"/>
    </location>
    <ligand>
        <name>4-amino-2-methyl-5-(diphosphooxymethyl)pyrimidine</name>
        <dbReference type="ChEBI" id="CHEBI:57841"/>
    </ligand>
</feature>
<evidence type="ECO:0000256" key="1">
    <source>
        <dbReference type="ARBA" id="ARBA00003814"/>
    </source>
</evidence>
<comment type="pathway">
    <text evidence="2 10 12">Cofactor biosynthesis; thiamine diphosphate biosynthesis; thiamine phosphate from 4-amino-2-methyl-5-diphosphomethylpyrimidine and 4-methyl-5-(2-phosphoethyl)-thiazole: step 1/1.</text>
</comment>
<evidence type="ECO:0000256" key="8">
    <source>
        <dbReference type="ARBA" id="ARBA00047851"/>
    </source>
</evidence>
<comment type="caution">
    <text evidence="14">The sequence shown here is derived from an EMBL/GenBank/DDBJ whole genome shotgun (WGS) entry which is preliminary data.</text>
</comment>
<dbReference type="Gene3D" id="3.20.20.70">
    <property type="entry name" value="Aldolase class I"/>
    <property type="match status" value="1"/>
</dbReference>
<dbReference type="EMBL" id="MVDE01000004">
    <property type="protein sequence ID" value="PKQ68516.1"/>
    <property type="molecule type" value="Genomic_DNA"/>
</dbReference>
<comment type="catalytic activity">
    <reaction evidence="7 10 11">
        <text>4-methyl-5-(2-phosphooxyethyl)-thiazole + 4-amino-2-methyl-5-(diphosphooxymethyl)pyrimidine + H(+) = thiamine phosphate + diphosphate</text>
        <dbReference type="Rhea" id="RHEA:22328"/>
        <dbReference type="ChEBI" id="CHEBI:15378"/>
        <dbReference type="ChEBI" id="CHEBI:33019"/>
        <dbReference type="ChEBI" id="CHEBI:37575"/>
        <dbReference type="ChEBI" id="CHEBI:57841"/>
        <dbReference type="ChEBI" id="CHEBI:58296"/>
        <dbReference type="EC" id="2.5.1.3"/>
    </reaction>
</comment>
<evidence type="ECO:0000256" key="11">
    <source>
        <dbReference type="RuleBase" id="RU003826"/>
    </source>
</evidence>
<dbReference type="Pfam" id="PF02581">
    <property type="entry name" value="TMP-TENI"/>
    <property type="match status" value="1"/>
</dbReference>
<dbReference type="GO" id="GO:0009228">
    <property type="term" value="P:thiamine biosynthetic process"/>
    <property type="evidence" value="ECO:0007669"/>
    <property type="project" value="UniProtKB-KW"/>
</dbReference>
<keyword evidence="6 10" id="KW-0784">Thiamine biosynthesis</keyword>
<dbReference type="Proteomes" id="UP000233618">
    <property type="component" value="Unassembled WGS sequence"/>
</dbReference>
<feature type="binding site" evidence="10">
    <location>
        <position position="90"/>
    </location>
    <ligand>
        <name>Mg(2+)</name>
        <dbReference type="ChEBI" id="CHEBI:18420"/>
    </ligand>
</feature>
<keyword evidence="5 10" id="KW-0460">Magnesium</keyword>
<gene>
    <name evidence="10" type="primary">thiE</name>
    <name evidence="14" type="ORF">BZG01_04705</name>
</gene>
<evidence type="ECO:0000256" key="12">
    <source>
        <dbReference type="RuleBase" id="RU004253"/>
    </source>
</evidence>
<evidence type="ECO:0000259" key="13">
    <source>
        <dbReference type="Pfam" id="PF02581"/>
    </source>
</evidence>
<dbReference type="FunFam" id="3.20.20.70:FF:000096">
    <property type="entry name" value="Thiamine-phosphate synthase"/>
    <property type="match status" value="1"/>
</dbReference>
<proteinExistence type="inferred from homology"/>
<feature type="binding site" evidence="10">
    <location>
        <position position="166"/>
    </location>
    <ligand>
        <name>2-[(2R,5Z)-2-carboxy-4-methylthiazol-5(2H)-ylidene]ethyl phosphate</name>
        <dbReference type="ChEBI" id="CHEBI:62899"/>
    </ligand>
</feature>
<accession>A0A2N3IDY5</accession>
<comment type="function">
    <text evidence="1 10">Condenses 4-methyl-5-(beta-hydroxyethyl)thiazole monophosphate (THZ-P) and 2-methyl-4-amino-5-hydroxymethyl pyrimidine pyrophosphate (HMP-PP) to form thiamine monophosphate (TMP).</text>
</comment>
<dbReference type="GO" id="GO:0004789">
    <property type="term" value="F:thiamine-phosphate diphosphorylase activity"/>
    <property type="evidence" value="ECO:0007669"/>
    <property type="project" value="UniProtKB-UniRule"/>
</dbReference>
<sequence length="215" mass="23457">MRKEDLKLYLVTDSDLANGKPLAEIIEAAIKGGVSMVQIREKNSTTREFYELVMSVKHILKVYNVPLIVNDRLDIALAVDADGLHIGQSDLPYKEARKILGFDKIIGLSVESIEQAREANDLDVDYIGLSPVFSTQTKSDIAKPLGLDGIKEIASFSKHPCVAIGGINKNNLGSIIEAGADGVALVSAIISQEYPEKAARELKKIIDSIMNEHIE</sequence>
<evidence type="ECO:0000256" key="7">
    <source>
        <dbReference type="ARBA" id="ARBA00047334"/>
    </source>
</evidence>
<dbReference type="UniPathway" id="UPA00060">
    <property type="reaction ID" value="UER00141"/>
</dbReference>
<evidence type="ECO:0000256" key="2">
    <source>
        <dbReference type="ARBA" id="ARBA00005165"/>
    </source>
</evidence>
<comment type="catalytic activity">
    <reaction evidence="8 10 11">
        <text>2-(2-carboxy-4-methylthiazol-5-yl)ethyl phosphate + 4-amino-2-methyl-5-(diphosphooxymethyl)pyrimidine + 2 H(+) = thiamine phosphate + CO2 + diphosphate</text>
        <dbReference type="Rhea" id="RHEA:47848"/>
        <dbReference type="ChEBI" id="CHEBI:15378"/>
        <dbReference type="ChEBI" id="CHEBI:16526"/>
        <dbReference type="ChEBI" id="CHEBI:33019"/>
        <dbReference type="ChEBI" id="CHEBI:37575"/>
        <dbReference type="ChEBI" id="CHEBI:57841"/>
        <dbReference type="ChEBI" id="CHEBI:62890"/>
        <dbReference type="EC" id="2.5.1.3"/>
    </reaction>
</comment>
<comment type="similarity">
    <text evidence="10 11">Belongs to the thiamine-phosphate synthase family.</text>
</comment>
<dbReference type="InterPro" id="IPR022998">
    <property type="entry name" value="ThiamineP_synth_TenI"/>
</dbReference>
<dbReference type="GO" id="GO:0005737">
    <property type="term" value="C:cytoplasm"/>
    <property type="evidence" value="ECO:0007669"/>
    <property type="project" value="TreeGrafter"/>
</dbReference>
<evidence type="ECO:0000256" key="5">
    <source>
        <dbReference type="ARBA" id="ARBA00022842"/>
    </source>
</evidence>
<comment type="catalytic activity">
    <reaction evidence="9 10 11">
        <text>2-[(2R,5Z)-2-carboxy-4-methylthiazol-5(2H)-ylidene]ethyl phosphate + 4-amino-2-methyl-5-(diphosphooxymethyl)pyrimidine + 2 H(+) = thiamine phosphate + CO2 + diphosphate</text>
        <dbReference type="Rhea" id="RHEA:47844"/>
        <dbReference type="ChEBI" id="CHEBI:15378"/>
        <dbReference type="ChEBI" id="CHEBI:16526"/>
        <dbReference type="ChEBI" id="CHEBI:33019"/>
        <dbReference type="ChEBI" id="CHEBI:37575"/>
        <dbReference type="ChEBI" id="CHEBI:57841"/>
        <dbReference type="ChEBI" id="CHEBI:62899"/>
        <dbReference type="EC" id="2.5.1.3"/>
    </reaction>
</comment>
<evidence type="ECO:0000256" key="3">
    <source>
        <dbReference type="ARBA" id="ARBA00022679"/>
    </source>
</evidence>
<evidence type="ECO:0000313" key="14">
    <source>
        <dbReference type="EMBL" id="PKQ68516.1"/>
    </source>
</evidence>
<dbReference type="HAMAP" id="MF_00097">
    <property type="entry name" value="TMP_synthase"/>
    <property type="match status" value="1"/>
</dbReference>
<feature type="binding site" evidence="10">
    <location>
        <position position="138"/>
    </location>
    <ligand>
        <name>4-amino-2-methyl-5-(diphosphooxymethyl)pyrimidine</name>
        <dbReference type="ChEBI" id="CHEBI:57841"/>
    </ligand>
</feature>
<dbReference type="InterPro" id="IPR036206">
    <property type="entry name" value="ThiamineP_synth_sf"/>
</dbReference>
<evidence type="ECO:0000256" key="10">
    <source>
        <dbReference type="HAMAP-Rule" id="MF_00097"/>
    </source>
</evidence>